<feature type="compositionally biased region" description="Polar residues" evidence="7">
    <location>
        <begin position="331"/>
        <end position="348"/>
    </location>
</feature>
<feature type="compositionally biased region" description="Basic and acidic residues" evidence="7">
    <location>
        <begin position="295"/>
        <end position="311"/>
    </location>
</feature>
<evidence type="ECO:0000256" key="5">
    <source>
        <dbReference type="ARBA" id="ARBA00023163"/>
    </source>
</evidence>
<reference evidence="10" key="1">
    <citation type="journal article" date="2013" name="Genome Biol.">
        <title>Reference genomes and transcriptomes of Nicotiana sylvestris and Nicotiana tomentosiformis.</title>
        <authorList>
            <person name="Sierro N."/>
            <person name="Battey J.N."/>
            <person name="Ouadi S."/>
            <person name="Bovet L."/>
            <person name="Goepfert S."/>
            <person name="Bakaher N."/>
            <person name="Peitsch M.C."/>
            <person name="Ivanov N.V."/>
        </authorList>
    </citation>
    <scope>NUCLEOTIDE SEQUENCE [LARGE SCALE GENOMIC DNA]</scope>
</reference>
<dbReference type="InterPro" id="IPR050560">
    <property type="entry name" value="MYB_TF"/>
</dbReference>
<dbReference type="RefSeq" id="XP_009783687.1">
    <property type="nucleotide sequence ID" value="XM_009785385.1"/>
</dbReference>
<feature type="domain" description="Myb-like" evidence="8">
    <location>
        <begin position="93"/>
        <end position="144"/>
    </location>
</feature>
<feature type="domain" description="HTH myb-type" evidence="9">
    <location>
        <begin position="93"/>
        <end position="148"/>
    </location>
</feature>
<dbReference type="KEGG" id="nsy:104232230"/>
<organism evidence="10 11">
    <name type="scientific">Nicotiana sylvestris</name>
    <name type="common">Wood tobacco</name>
    <name type="synonym">South American tobacco</name>
    <dbReference type="NCBI Taxonomy" id="4096"/>
    <lineage>
        <taxon>Eukaryota</taxon>
        <taxon>Viridiplantae</taxon>
        <taxon>Streptophyta</taxon>
        <taxon>Embryophyta</taxon>
        <taxon>Tracheophyta</taxon>
        <taxon>Spermatophyta</taxon>
        <taxon>Magnoliopsida</taxon>
        <taxon>eudicotyledons</taxon>
        <taxon>Gunneridae</taxon>
        <taxon>Pentapetalae</taxon>
        <taxon>asterids</taxon>
        <taxon>lamiids</taxon>
        <taxon>Solanales</taxon>
        <taxon>Solanaceae</taxon>
        <taxon>Nicotianoideae</taxon>
        <taxon>Nicotianeae</taxon>
        <taxon>Nicotiana</taxon>
    </lineage>
</organism>
<dbReference type="FunFam" id="1.10.10.60:FF:000010">
    <property type="entry name" value="Transcriptional activator Myb isoform A"/>
    <property type="match status" value="1"/>
</dbReference>
<keyword evidence="4" id="KW-0238">DNA-binding</keyword>
<dbReference type="GO" id="GO:0000981">
    <property type="term" value="F:DNA-binding transcription factor activity, RNA polymerase II-specific"/>
    <property type="evidence" value="ECO:0007669"/>
    <property type="project" value="TreeGrafter"/>
</dbReference>
<evidence type="ECO:0000256" key="4">
    <source>
        <dbReference type="ARBA" id="ARBA00023125"/>
    </source>
</evidence>
<keyword evidence="3" id="KW-0805">Transcription regulation</keyword>
<dbReference type="GO" id="GO:0000978">
    <property type="term" value="F:RNA polymerase II cis-regulatory region sequence-specific DNA binding"/>
    <property type="evidence" value="ECO:0007669"/>
    <property type="project" value="TreeGrafter"/>
</dbReference>
<evidence type="ECO:0000256" key="6">
    <source>
        <dbReference type="ARBA" id="ARBA00023242"/>
    </source>
</evidence>
<dbReference type="SUPFAM" id="SSF46689">
    <property type="entry name" value="Homeodomain-like"/>
    <property type="match status" value="2"/>
</dbReference>
<feature type="region of interest" description="Disordered" evidence="7">
    <location>
        <begin position="1"/>
        <end position="52"/>
    </location>
</feature>
<dbReference type="PANTHER" id="PTHR45614:SF123">
    <property type="entry name" value="MYB DNA-BINDING DOMAIN SUPERFAMILY PROTEIN-RELATED"/>
    <property type="match status" value="1"/>
</dbReference>
<feature type="domain" description="HTH myb-type" evidence="9">
    <location>
        <begin position="149"/>
        <end position="199"/>
    </location>
</feature>
<evidence type="ECO:0000256" key="7">
    <source>
        <dbReference type="SAM" id="MobiDB-lite"/>
    </source>
</evidence>
<feature type="compositionally biased region" description="Polar residues" evidence="7">
    <location>
        <begin position="18"/>
        <end position="38"/>
    </location>
</feature>
<dbReference type="STRING" id="4096.A0A1U7X1Y3"/>
<feature type="domain" description="Myb-like" evidence="8">
    <location>
        <begin position="145"/>
        <end position="195"/>
    </location>
</feature>
<dbReference type="RefSeq" id="XP_009783676.1">
    <property type="nucleotide sequence ID" value="XM_009785374.1"/>
</dbReference>
<feature type="domain" description="HTH myb-type" evidence="9">
    <location>
        <begin position="41"/>
        <end position="92"/>
    </location>
</feature>
<feature type="compositionally biased region" description="Polar residues" evidence="7">
    <location>
        <begin position="389"/>
        <end position="405"/>
    </location>
</feature>
<dbReference type="GO" id="GO:0010597">
    <property type="term" value="P:green leaf volatile biosynthetic process"/>
    <property type="evidence" value="ECO:0007669"/>
    <property type="project" value="UniProtKB-ARBA"/>
</dbReference>
<dbReference type="PANTHER" id="PTHR45614">
    <property type="entry name" value="MYB PROTEIN-RELATED"/>
    <property type="match status" value="1"/>
</dbReference>
<evidence type="ECO:0000256" key="1">
    <source>
        <dbReference type="ARBA" id="ARBA00004123"/>
    </source>
</evidence>
<evidence type="ECO:0000259" key="9">
    <source>
        <dbReference type="PROSITE" id="PS51294"/>
    </source>
</evidence>
<keyword evidence="10" id="KW-1185">Reference proteome</keyword>
<feature type="region of interest" description="Disordered" evidence="7">
    <location>
        <begin position="327"/>
        <end position="368"/>
    </location>
</feature>
<dbReference type="Proteomes" id="UP000189701">
    <property type="component" value="Unplaced"/>
</dbReference>
<feature type="region of interest" description="Disordered" evidence="7">
    <location>
        <begin position="840"/>
        <end position="874"/>
    </location>
</feature>
<evidence type="ECO:0000313" key="11">
    <source>
        <dbReference type="RefSeq" id="XP_009783676.1"/>
    </source>
</evidence>
<dbReference type="Pfam" id="PF00249">
    <property type="entry name" value="Myb_DNA-binding"/>
    <property type="match status" value="1"/>
</dbReference>
<dbReference type="GO" id="GO:0005634">
    <property type="term" value="C:nucleus"/>
    <property type="evidence" value="ECO:0007669"/>
    <property type="project" value="UniProtKB-SubCell"/>
</dbReference>
<dbReference type="OrthoDB" id="2143914at2759"/>
<proteinExistence type="predicted"/>
<dbReference type="eggNOG" id="KOG0048">
    <property type="taxonomic scope" value="Eukaryota"/>
</dbReference>
<dbReference type="CDD" id="cd00167">
    <property type="entry name" value="SANT"/>
    <property type="match status" value="3"/>
</dbReference>
<reference evidence="11 12" key="2">
    <citation type="submission" date="2025-04" db="UniProtKB">
        <authorList>
            <consortium name="RefSeq"/>
        </authorList>
    </citation>
    <scope>IDENTIFICATION</scope>
    <source>
        <tissue evidence="11 12">Leaf</tissue>
    </source>
</reference>
<feature type="region of interest" description="Disordered" evidence="7">
    <location>
        <begin position="270"/>
        <end position="311"/>
    </location>
</feature>
<dbReference type="FunFam" id="1.10.10.60:FF:000016">
    <property type="entry name" value="Transcriptional activator Myb isoform A"/>
    <property type="match status" value="1"/>
</dbReference>
<feature type="compositionally biased region" description="Basic and acidic residues" evidence="7">
    <location>
        <begin position="238"/>
        <end position="254"/>
    </location>
</feature>
<keyword evidence="6" id="KW-0539">Nucleus</keyword>
<feature type="compositionally biased region" description="Polar residues" evidence="7">
    <location>
        <begin position="274"/>
        <end position="291"/>
    </location>
</feature>
<accession>A0A1U7X1Y3</accession>
<feature type="region of interest" description="Disordered" evidence="7">
    <location>
        <begin position="389"/>
        <end position="409"/>
    </location>
</feature>
<evidence type="ECO:0000313" key="13">
    <source>
        <dbReference type="RefSeq" id="XP_009783687.1"/>
    </source>
</evidence>
<evidence type="ECO:0000259" key="8">
    <source>
        <dbReference type="PROSITE" id="PS50090"/>
    </source>
</evidence>
<evidence type="ECO:0000313" key="12">
    <source>
        <dbReference type="RefSeq" id="XP_009783680.1"/>
    </source>
</evidence>
<keyword evidence="2" id="KW-0677">Repeat</keyword>
<feature type="compositionally biased region" description="Polar residues" evidence="7">
    <location>
        <begin position="218"/>
        <end position="234"/>
    </location>
</feature>
<sequence length="1129" mass="125312">MLDYPDLPLSLTMESDKTSTTPSDDISSLQRVQPSHGRTSGPKRRSSQWTPEEDEILRQAVQQFKGKSWKRIAECFKDRTDVQCLHRWQKVLDPELVKGSWTKEEDDKLIELVNRYGPKKWSTIAQELAGRIGKQCRERWHNHLNPAINKEPWTQEEELTLIRAHQVYGNKWAELAKVLHGRSDNAIKNHWHSSVKKKLDSYLASGLLAQFPALPNVNHQNQSVPSSSMTLQQNSEDESVHKEGTEAEDSSVKKKLDSYSVSGLLGQFPALPNVNHQNQSVPSSSMTLQQNSEDESVHKEGTEAEDSSVKKKLDSYSVSGLLGQFPALPNVNHQNQSVPSSSMTLQQNSEDESVHKEGTEAEDSSVKKKLDSYSVSGLLGQFPALPNVNHQNQSVPSSSMTLQQNSEDESVHKEGTEAEEVPECSQGSNFAGCSQSTSDLGNTFVHIRENGGMSEESICKKDATSSTAPCCRNYSPVFQDVSCSMLKVPSELADSKFLEHNLSHDWGNSMEEDWQFNRDDIPNISPPEFIQESSGISVHCLNGNDNHDMVATANVGNVVEDPYKPNEMFVSVDGSMMVYPEEGIPQCSPSETGVNGCGQPSYSLFYQSSNYQIPEVGDMVPQNCNALSFDDFEASFHQPFSVPSQFSSEDRSSVFDIVLDQFHNPPLEGPDHMKDSSRIVPVNDIGSTTSNTVQTYLLNENSFVQEEQKDGGALCYDPPRFPSSDVPFFCCDLIQSGSDTQEEYSPFGIRQLMMTSANCLTPLRLWDSPSRDDSPDAILKSAAKTFTGTPSILKKRHRHLLSPLSEKRCEKKLESNLNQESFYNMSTNFYRPDDMFDESANEKASMEDKENLHPSSEDGRKEEGEISGANDATGMVKQHPGVLVELSSNDLFFSPDRFLIKCDRATSLSNKALGRQYARRLEAASNQVTVSSSFETSCLSVVCSPDICGKHRGSVVIATSTALENTAEDSENGFGAETLSIFGETPFKRSFESPSAWKSPWFMSSFPPSTRYDTELEFEDLALFMSPGDRSYDAIGLMKQLSEQTAPSIADAHQILGSETPETNLSKRNSKKPKADENCTLLASNATSERRTLDFNECGIPGKGKETTKFGSNNNSFSSPSSYLLKYCR</sequence>
<gene>
    <name evidence="11 12 13 14" type="primary">LOC104232230</name>
</gene>
<dbReference type="PROSITE" id="PS51294">
    <property type="entry name" value="HTH_MYB"/>
    <property type="match status" value="3"/>
</dbReference>
<dbReference type="Gene3D" id="1.10.10.60">
    <property type="entry name" value="Homeodomain-like"/>
    <property type="match status" value="3"/>
</dbReference>
<keyword evidence="5" id="KW-0804">Transcription</keyword>
<feature type="domain" description="Myb-like" evidence="8">
    <location>
        <begin position="41"/>
        <end position="92"/>
    </location>
</feature>
<dbReference type="InterPro" id="IPR009057">
    <property type="entry name" value="Homeodomain-like_sf"/>
</dbReference>
<dbReference type="AlphaFoldDB" id="A0A1U7X1Y3"/>
<evidence type="ECO:0000313" key="10">
    <source>
        <dbReference type="Proteomes" id="UP000189701"/>
    </source>
</evidence>
<dbReference type="InterPro" id="IPR017930">
    <property type="entry name" value="Myb_dom"/>
</dbReference>
<dbReference type="RefSeq" id="XP_009783696.1">
    <property type="nucleotide sequence ID" value="XM_009785394.1"/>
</dbReference>
<name>A0A1U7X1Y3_NICSY</name>
<dbReference type="FunFam" id="1.10.10.60:FF:000324">
    <property type="entry name" value="Transcription factor MYB3R-2"/>
    <property type="match status" value="1"/>
</dbReference>
<protein>
    <submittedName>
        <fullName evidence="11 12">Myb-related protein 3R-1-like</fullName>
    </submittedName>
</protein>
<feature type="compositionally biased region" description="Basic and acidic residues" evidence="7">
    <location>
        <begin position="352"/>
        <end position="368"/>
    </location>
</feature>
<evidence type="ECO:0000313" key="14">
    <source>
        <dbReference type="RefSeq" id="XP_009783696.1"/>
    </source>
</evidence>
<dbReference type="PROSITE" id="PS50090">
    <property type="entry name" value="MYB_LIKE"/>
    <property type="match status" value="3"/>
</dbReference>
<evidence type="ECO:0000256" key="3">
    <source>
        <dbReference type="ARBA" id="ARBA00023015"/>
    </source>
</evidence>
<dbReference type="RefSeq" id="XP_009783680.1">
    <property type="nucleotide sequence ID" value="XM_009785378.1"/>
</dbReference>
<dbReference type="Pfam" id="PF13921">
    <property type="entry name" value="Myb_DNA-bind_6"/>
    <property type="match status" value="1"/>
</dbReference>
<evidence type="ECO:0000256" key="2">
    <source>
        <dbReference type="ARBA" id="ARBA00022737"/>
    </source>
</evidence>
<feature type="compositionally biased region" description="Basic and acidic residues" evidence="7">
    <location>
        <begin position="840"/>
        <end position="864"/>
    </location>
</feature>
<dbReference type="SMART" id="SM00717">
    <property type="entry name" value="SANT"/>
    <property type="match status" value="3"/>
</dbReference>
<comment type="subcellular location">
    <subcellularLocation>
        <location evidence="1">Nucleus</location>
    </subcellularLocation>
</comment>
<feature type="region of interest" description="Disordered" evidence="7">
    <location>
        <begin position="218"/>
        <end position="254"/>
    </location>
</feature>
<dbReference type="InterPro" id="IPR001005">
    <property type="entry name" value="SANT/Myb"/>
</dbReference>
<dbReference type="GeneID" id="104232230"/>